<protein>
    <submittedName>
        <fullName evidence="1">Uncharacterized protein</fullName>
    </submittedName>
</protein>
<dbReference type="EMBL" id="CM042028">
    <property type="protein sequence ID" value="KAI3797382.1"/>
    <property type="molecule type" value="Genomic_DNA"/>
</dbReference>
<reference evidence="1 2" key="2">
    <citation type="journal article" date="2022" name="Mol. Ecol. Resour.">
        <title>The genomes of chicory, endive, great burdock and yacon provide insights into Asteraceae paleo-polyploidization history and plant inulin production.</title>
        <authorList>
            <person name="Fan W."/>
            <person name="Wang S."/>
            <person name="Wang H."/>
            <person name="Wang A."/>
            <person name="Jiang F."/>
            <person name="Liu H."/>
            <person name="Zhao H."/>
            <person name="Xu D."/>
            <person name="Zhang Y."/>
        </authorList>
    </citation>
    <scope>NUCLEOTIDE SEQUENCE [LARGE SCALE GENOMIC DNA]</scope>
    <source>
        <strain evidence="2">cv. Yunnan</strain>
        <tissue evidence="1">Leaves</tissue>
    </source>
</reference>
<name>A0ACB9HRD5_9ASTR</name>
<evidence type="ECO:0000313" key="1">
    <source>
        <dbReference type="EMBL" id="KAI3797382.1"/>
    </source>
</evidence>
<proteinExistence type="predicted"/>
<comment type="caution">
    <text evidence="1">The sequence shown here is derived from an EMBL/GenBank/DDBJ whole genome shotgun (WGS) entry which is preliminary data.</text>
</comment>
<evidence type="ECO:0000313" key="2">
    <source>
        <dbReference type="Proteomes" id="UP001056120"/>
    </source>
</evidence>
<sequence length="138" mass="15244">MHHLCKLYHVSLYHLFPHLISTGSRTGKVCWALHFAVVAIAIIIGEVPYSALSVPATITLGGAVIDAGNNDHLPNIIRANYPTCSRGFVNHHPTKRFFGMFRAWTCTPIVLNSSCFTLRRPITTVLMYAIITPAPLCD</sequence>
<gene>
    <name evidence="1" type="ORF">L1987_32638</name>
</gene>
<keyword evidence="2" id="KW-1185">Reference proteome</keyword>
<dbReference type="Proteomes" id="UP001056120">
    <property type="component" value="Linkage Group LG11"/>
</dbReference>
<accession>A0ACB9HRD5</accession>
<organism evidence="1 2">
    <name type="scientific">Smallanthus sonchifolius</name>
    <dbReference type="NCBI Taxonomy" id="185202"/>
    <lineage>
        <taxon>Eukaryota</taxon>
        <taxon>Viridiplantae</taxon>
        <taxon>Streptophyta</taxon>
        <taxon>Embryophyta</taxon>
        <taxon>Tracheophyta</taxon>
        <taxon>Spermatophyta</taxon>
        <taxon>Magnoliopsida</taxon>
        <taxon>eudicotyledons</taxon>
        <taxon>Gunneridae</taxon>
        <taxon>Pentapetalae</taxon>
        <taxon>asterids</taxon>
        <taxon>campanulids</taxon>
        <taxon>Asterales</taxon>
        <taxon>Asteraceae</taxon>
        <taxon>Asteroideae</taxon>
        <taxon>Heliantheae alliance</taxon>
        <taxon>Millerieae</taxon>
        <taxon>Smallanthus</taxon>
    </lineage>
</organism>
<reference evidence="2" key="1">
    <citation type="journal article" date="2022" name="Mol. Ecol. Resour.">
        <title>The genomes of chicory, endive, great burdock and yacon provide insights into Asteraceae palaeo-polyploidization history and plant inulin production.</title>
        <authorList>
            <person name="Fan W."/>
            <person name="Wang S."/>
            <person name="Wang H."/>
            <person name="Wang A."/>
            <person name="Jiang F."/>
            <person name="Liu H."/>
            <person name="Zhao H."/>
            <person name="Xu D."/>
            <person name="Zhang Y."/>
        </authorList>
    </citation>
    <scope>NUCLEOTIDE SEQUENCE [LARGE SCALE GENOMIC DNA]</scope>
    <source>
        <strain evidence="2">cv. Yunnan</strain>
    </source>
</reference>